<dbReference type="EMBL" id="JBHSDS010000008">
    <property type="protein sequence ID" value="MFC4359255.1"/>
    <property type="molecule type" value="Genomic_DNA"/>
</dbReference>
<evidence type="ECO:0000256" key="2">
    <source>
        <dbReference type="ARBA" id="ARBA00022729"/>
    </source>
</evidence>
<dbReference type="InterPro" id="IPR011330">
    <property type="entry name" value="Glyco_hydro/deAcase_b/a-brl"/>
</dbReference>
<reference evidence="5 6" key="1">
    <citation type="journal article" date="2019" name="Int. J. Syst. Evol. Microbiol.">
        <title>The Global Catalogue of Microorganisms (GCM) 10K type strain sequencing project: providing services to taxonomists for standard genome sequencing and annotation.</title>
        <authorList>
            <consortium name="The Broad Institute Genomics Platform"/>
            <consortium name="The Broad Institute Genome Sequencing Center for Infectious Disease"/>
            <person name="Wu L."/>
            <person name="Ma J."/>
        </authorList>
    </citation>
    <scope>NUCLEOTIDE SEQUENCE [LARGE SCALE GENOMIC DNA]</scope>
    <source>
        <strain evidence="5 6">CGMCC 1.12553</strain>
    </source>
</reference>
<sequence length="443" mass="48706">MSSFRVNRRHYLRTAAAGISITALPSVSGQGSNGQLVFVYDDGPITDYSKAFPIHQEKNAPACVGAVVNLVKAEDDLDGEHLLEMEDAGWEILSHTMDHRALGPIEITRDISPGDEKIYVKTDLHAWNLGDTILISDENSEEVATVIGGESDQSGEYLLLENPVENSYSVENGAQERLTDDVLKTAIAESKNRLEEMGLEINNFVYPFGRHGPRSNEIIKDHYDGVANFNYQGLNPGQGIDPYEVGRSYYRKDKMSEERLKEFLDTVEEDGLLGMFAAHTWYQDLTEDRIRLAIQEAQKRDIEIVTLTEAFEDQGVLKSEFSPSESTTSTKDSSEENTSTSTSSSSTTDKPTSTKTADQSTSTTNSVEPTQTAEPRGSPQSPSSNTSELTSESTTAATPTTSQSTINNTSEPLARPDSTSSNNSDSNKGFFNNFVNWLTSLFK</sequence>
<organism evidence="5 6">
    <name type="scientific">Halobium salinum</name>
    <dbReference type="NCBI Taxonomy" id="1364940"/>
    <lineage>
        <taxon>Archaea</taxon>
        <taxon>Methanobacteriati</taxon>
        <taxon>Methanobacteriota</taxon>
        <taxon>Stenosarchaea group</taxon>
        <taxon>Halobacteria</taxon>
        <taxon>Halobacteriales</taxon>
        <taxon>Haloferacaceae</taxon>
        <taxon>Halobium</taxon>
    </lineage>
</organism>
<name>A0ABD5PED5_9EURY</name>
<dbReference type="PANTHER" id="PTHR34216">
    <property type="match status" value="1"/>
</dbReference>
<dbReference type="Proteomes" id="UP001595921">
    <property type="component" value="Unassembled WGS sequence"/>
</dbReference>
<keyword evidence="6" id="KW-1185">Reference proteome</keyword>
<evidence type="ECO:0000313" key="6">
    <source>
        <dbReference type="Proteomes" id="UP001595921"/>
    </source>
</evidence>
<feature type="compositionally biased region" description="Low complexity" evidence="3">
    <location>
        <begin position="417"/>
        <end position="427"/>
    </location>
</feature>
<keyword evidence="2" id="KW-0732">Signal</keyword>
<feature type="region of interest" description="Disordered" evidence="3">
    <location>
        <begin position="316"/>
        <end position="430"/>
    </location>
</feature>
<dbReference type="PANTHER" id="PTHR34216:SF3">
    <property type="entry name" value="POLY-BETA-1,6-N-ACETYL-D-GLUCOSAMINE N-DEACETYLASE"/>
    <property type="match status" value="1"/>
</dbReference>
<comment type="subcellular location">
    <subcellularLocation>
        <location evidence="1">Secreted</location>
    </subcellularLocation>
</comment>
<comment type="caution">
    <text evidence="5">The sequence shown here is derived from an EMBL/GenBank/DDBJ whole genome shotgun (WGS) entry which is preliminary data.</text>
</comment>
<dbReference type="InterPro" id="IPR051398">
    <property type="entry name" value="Polysacch_Deacetylase"/>
</dbReference>
<feature type="compositionally biased region" description="Low complexity" evidence="3">
    <location>
        <begin position="319"/>
        <end position="356"/>
    </location>
</feature>
<dbReference type="AlphaFoldDB" id="A0ABD5PED5"/>
<dbReference type="Gene3D" id="3.20.20.370">
    <property type="entry name" value="Glycoside hydrolase/deacetylase"/>
    <property type="match status" value="1"/>
</dbReference>
<proteinExistence type="predicted"/>
<feature type="compositionally biased region" description="Polar residues" evidence="3">
    <location>
        <begin position="357"/>
        <end position="373"/>
    </location>
</feature>
<evidence type="ECO:0000256" key="1">
    <source>
        <dbReference type="ARBA" id="ARBA00004613"/>
    </source>
</evidence>
<feature type="domain" description="NodB homology" evidence="4">
    <location>
        <begin position="34"/>
        <end position="102"/>
    </location>
</feature>
<dbReference type="GO" id="GO:0005576">
    <property type="term" value="C:extracellular region"/>
    <property type="evidence" value="ECO:0007669"/>
    <property type="project" value="UniProtKB-SubCell"/>
</dbReference>
<feature type="compositionally biased region" description="Low complexity" evidence="3">
    <location>
        <begin position="380"/>
        <end position="405"/>
    </location>
</feature>
<dbReference type="Pfam" id="PF01522">
    <property type="entry name" value="Polysacc_deac_1"/>
    <property type="match status" value="1"/>
</dbReference>
<evidence type="ECO:0000259" key="4">
    <source>
        <dbReference type="Pfam" id="PF01522"/>
    </source>
</evidence>
<protein>
    <submittedName>
        <fullName evidence="5">Polysaccharide deacetylase family protein</fullName>
    </submittedName>
</protein>
<accession>A0ABD5PED5</accession>
<dbReference type="InterPro" id="IPR002509">
    <property type="entry name" value="NODB_dom"/>
</dbReference>
<gene>
    <name evidence="5" type="ORF">ACFO0N_15015</name>
</gene>
<dbReference type="RefSeq" id="WP_267622862.1">
    <property type="nucleotide sequence ID" value="NZ_JAODIW010000006.1"/>
</dbReference>
<evidence type="ECO:0000256" key="3">
    <source>
        <dbReference type="SAM" id="MobiDB-lite"/>
    </source>
</evidence>
<evidence type="ECO:0000313" key="5">
    <source>
        <dbReference type="EMBL" id="MFC4359255.1"/>
    </source>
</evidence>
<dbReference type="SUPFAM" id="SSF88713">
    <property type="entry name" value="Glycoside hydrolase/deacetylase"/>
    <property type="match status" value="1"/>
</dbReference>